<dbReference type="EMBL" id="MVGT01004510">
    <property type="protein sequence ID" value="OUZ99327.1"/>
    <property type="molecule type" value="Genomic_DNA"/>
</dbReference>
<sequence length="523" mass="60093">MDYYFQSFQSSFVFINFERWPEIFFFFLCFLSLGLYFKHNSQAINYWPFLGTLPSLLWNSNQLPQWLTEVFNSLGRGSFFIDGPIFSNLSYLVTCHPQNIEHILKTNFNNFPKGPDFKEVFDILGDGIFNVDSDQWKVQRRMAHAGFISAEFKTLVAKMSGKEVEDQLVPFLVHVAKQGTTIDLQEVCSRFAFDSSISVIFGRHERYLSLGLPSNELAEAADDAEEAVLHRHTMPVFLWKLLRLLRVGRERKLSKAHKKVDAAFHEFISQKRVSLLKGVKTVDLLSSYIQSCDDLAKSDKFLRDAMLSLFIAGRDTVASGLIWFFWLVSINPSVEMKILKELKHLLFSKKKDDEADQETKWPWIFDSEDLKGLVYMHAALCESLRLYTPVPLNSKAVLKEDVLPDGTLVKPGMQIILSFYSVGRMPWIWGEDCLEFKPERWIDADTGKLRHEPMSKFFAFNAGPRSCLGKEISFVQMKSAIAAVLFNFHIEVVEGHHVCPKPFIALQMKHGLKVNVKIRATNK</sequence>
<proteinExistence type="inferred from homology"/>
<dbReference type="GO" id="GO:0033075">
    <property type="term" value="P:isoquinoline alkaloid biosynthetic process"/>
    <property type="evidence" value="ECO:0007669"/>
    <property type="project" value="UniProtKB-ARBA"/>
</dbReference>
<keyword evidence="2 5" id="KW-0479">Metal-binding</keyword>
<dbReference type="GO" id="GO:0006629">
    <property type="term" value="P:lipid metabolic process"/>
    <property type="evidence" value="ECO:0007669"/>
    <property type="project" value="UniProtKB-ARBA"/>
</dbReference>
<dbReference type="GO" id="GO:0016705">
    <property type="term" value="F:oxidoreductase activity, acting on paired donors, with incorporation or reduction of molecular oxygen"/>
    <property type="evidence" value="ECO:0007669"/>
    <property type="project" value="InterPro"/>
</dbReference>
<evidence type="ECO:0000313" key="9">
    <source>
        <dbReference type="Proteomes" id="UP000195402"/>
    </source>
</evidence>
<dbReference type="Gene3D" id="1.10.630.10">
    <property type="entry name" value="Cytochrome P450"/>
    <property type="match status" value="1"/>
</dbReference>
<dbReference type="PANTHER" id="PTHR24296">
    <property type="entry name" value="CYTOCHROME P450"/>
    <property type="match status" value="1"/>
</dbReference>
<dbReference type="InterPro" id="IPR002401">
    <property type="entry name" value="Cyt_P450_E_grp-I"/>
</dbReference>
<dbReference type="InterPro" id="IPR001128">
    <property type="entry name" value="Cyt_P450"/>
</dbReference>
<evidence type="ECO:0000256" key="1">
    <source>
        <dbReference type="ARBA" id="ARBA00010617"/>
    </source>
</evidence>
<evidence type="ECO:0000256" key="7">
    <source>
        <dbReference type="SAM" id="Phobius"/>
    </source>
</evidence>
<evidence type="ECO:0000256" key="3">
    <source>
        <dbReference type="ARBA" id="ARBA00023002"/>
    </source>
</evidence>
<keyword evidence="4 5" id="KW-0408">Iron</keyword>
<dbReference type="GO" id="GO:0005506">
    <property type="term" value="F:iron ion binding"/>
    <property type="evidence" value="ECO:0007669"/>
    <property type="project" value="InterPro"/>
</dbReference>
<dbReference type="Pfam" id="PF00067">
    <property type="entry name" value="p450"/>
    <property type="match status" value="1"/>
</dbReference>
<protein>
    <submittedName>
        <fullName evidence="8">Cytochrome P450</fullName>
    </submittedName>
</protein>
<evidence type="ECO:0000256" key="6">
    <source>
        <dbReference type="RuleBase" id="RU000461"/>
    </source>
</evidence>
<feature type="transmembrane region" description="Helical" evidence="7">
    <location>
        <begin position="307"/>
        <end position="328"/>
    </location>
</feature>
<keyword evidence="3 6" id="KW-0560">Oxidoreductase</keyword>
<keyword evidence="9" id="KW-1185">Reference proteome</keyword>
<dbReference type="FunCoup" id="A0A200PMA3">
    <property type="interactions" value="184"/>
</dbReference>
<gene>
    <name evidence="8" type="ORF">BVC80_715g25</name>
</gene>
<dbReference type="OrthoDB" id="1470350at2759"/>
<evidence type="ECO:0000313" key="8">
    <source>
        <dbReference type="EMBL" id="OUZ99327.1"/>
    </source>
</evidence>
<dbReference type="STRING" id="56857.A0A200PMA3"/>
<dbReference type="GO" id="GO:0004497">
    <property type="term" value="F:monooxygenase activity"/>
    <property type="evidence" value="ECO:0007669"/>
    <property type="project" value="UniProtKB-KW"/>
</dbReference>
<evidence type="ECO:0000256" key="4">
    <source>
        <dbReference type="ARBA" id="ARBA00023004"/>
    </source>
</evidence>
<dbReference type="InterPro" id="IPR017972">
    <property type="entry name" value="Cyt_P450_CS"/>
</dbReference>
<keyword evidence="5 6" id="KW-0349">Heme</keyword>
<feature type="transmembrane region" description="Helical" evidence="7">
    <location>
        <begin position="20"/>
        <end position="37"/>
    </location>
</feature>
<dbReference type="OMA" id="FWRGRAQ"/>
<name>A0A200PMA3_MACCD</name>
<feature type="binding site" description="axial binding residue" evidence="5">
    <location>
        <position position="467"/>
    </location>
    <ligand>
        <name>heme</name>
        <dbReference type="ChEBI" id="CHEBI:30413"/>
    </ligand>
    <ligandPart>
        <name>Fe</name>
        <dbReference type="ChEBI" id="CHEBI:18248"/>
    </ligandPart>
</feature>
<dbReference type="InterPro" id="IPR036396">
    <property type="entry name" value="Cyt_P450_sf"/>
</dbReference>
<organism evidence="8 9">
    <name type="scientific">Macleaya cordata</name>
    <name type="common">Five-seeded plume-poppy</name>
    <name type="synonym">Bocconia cordata</name>
    <dbReference type="NCBI Taxonomy" id="56857"/>
    <lineage>
        <taxon>Eukaryota</taxon>
        <taxon>Viridiplantae</taxon>
        <taxon>Streptophyta</taxon>
        <taxon>Embryophyta</taxon>
        <taxon>Tracheophyta</taxon>
        <taxon>Spermatophyta</taxon>
        <taxon>Magnoliopsida</taxon>
        <taxon>Ranunculales</taxon>
        <taxon>Papaveraceae</taxon>
        <taxon>Papaveroideae</taxon>
        <taxon>Macleaya</taxon>
    </lineage>
</organism>
<comment type="cofactor">
    <cofactor evidence="5">
        <name>heme</name>
        <dbReference type="ChEBI" id="CHEBI:30413"/>
    </cofactor>
</comment>
<dbReference type="PRINTS" id="PR00385">
    <property type="entry name" value="P450"/>
</dbReference>
<dbReference type="GO" id="GO:0020037">
    <property type="term" value="F:heme binding"/>
    <property type="evidence" value="ECO:0007669"/>
    <property type="project" value="InterPro"/>
</dbReference>
<dbReference type="Proteomes" id="UP000195402">
    <property type="component" value="Unassembled WGS sequence"/>
</dbReference>
<keyword evidence="7" id="KW-0812">Transmembrane</keyword>
<dbReference type="AlphaFoldDB" id="A0A200PMA3"/>
<comment type="similarity">
    <text evidence="1 6">Belongs to the cytochrome P450 family.</text>
</comment>
<reference evidence="8 9" key="1">
    <citation type="journal article" date="2017" name="Mol. Plant">
        <title>The Genome of Medicinal Plant Macleaya cordata Provides New Insights into Benzylisoquinoline Alkaloids Metabolism.</title>
        <authorList>
            <person name="Liu X."/>
            <person name="Liu Y."/>
            <person name="Huang P."/>
            <person name="Ma Y."/>
            <person name="Qing Z."/>
            <person name="Tang Q."/>
            <person name="Cao H."/>
            <person name="Cheng P."/>
            <person name="Zheng Y."/>
            <person name="Yuan Z."/>
            <person name="Zhou Y."/>
            <person name="Liu J."/>
            <person name="Tang Z."/>
            <person name="Zhuo Y."/>
            <person name="Zhang Y."/>
            <person name="Yu L."/>
            <person name="Huang J."/>
            <person name="Yang P."/>
            <person name="Peng Q."/>
            <person name="Zhang J."/>
            <person name="Jiang W."/>
            <person name="Zhang Z."/>
            <person name="Lin K."/>
            <person name="Ro D.K."/>
            <person name="Chen X."/>
            <person name="Xiong X."/>
            <person name="Shang Y."/>
            <person name="Huang S."/>
            <person name="Zeng J."/>
        </authorList>
    </citation>
    <scope>NUCLEOTIDE SEQUENCE [LARGE SCALE GENOMIC DNA]</scope>
    <source>
        <strain evidence="9">cv. BLH2017</strain>
        <tissue evidence="8">Root</tissue>
    </source>
</reference>
<dbReference type="PRINTS" id="PR00463">
    <property type="entry name" value="EP450I"/>
</dbReference>
<comment type="caution">
    <text evidence="8">The sequence shown here is derived from an EMBL/GenBank/DDBJ whole genome shotgun (WGS) entry which is preliminary data.</text>
</comment>
<keyword evidence="7" id="KW-1133">Transmembrane helix</keyword>
<dbReference type="PROSITE" id="PS00086">
    <property type="entry name" value="CYTOCHROME_P450"/>
    <property type="match status" value="1"/>
</dbReference>
<dbReference type="SUPFAM" id="SSF48264">
    <property type="entry name" value="Cytochrome P450"/>
    <property type="match status" value="1"/>
</dbReference>
<keyword evidence="7" id="KW-0472">Membrane</keyword>
<evidence type="ECO:0000256" key="2">
    <source>
        <dbReference type="ARBA" id="ARBA00022723"/>
    </source>
</evidence>
<accession>A0A200PMA3</accession>
<keyword evidence="6" id="KW-0503">Monooxygenase</keyword>
<evidence type="ECO:0000256" key="5">
    <source>
        <dbReference type="PIRSR" id="PIRSR602401-1"/>
    </source>
</evidence>
<dbReference type="InParanoid" id="A0A200PMA3"/>
<dbReference type="CDD" id="cd11064">
    <property type="entry name" value="CYP86A"/>
    <property type="match status" value="1"/>
</dbReference>